<proteinExistence type="predicted"/>
<dbReference type="Proteomes" id="UP000024635">
    <property type="component" value="Unassembled WGS sequence"/>
</dbReference>
<name>A0A016U5T9_9BILA</name>
<comment type="caution">
    <text evidence="1">The sequence shown here is derived from an EMBL/GenBank/DDBJ whole genome shotgun (WGS) entry which is preliminary data.</text>
</comment>
<reference evidence="2" key="1">
    <citation type="journal article" date="2015" name="Nat. Genet.">
        <title>The genome and transcriptome of the zoonotic hookworm Ancylostoma ceylanicum identify infection-specific gene families.</title>
        <authorList>
            <person name="Schwarz E.M."/>
            <person name="Hu Y."/>
            <person name="Antoshechkin I."/>
            <person name="Miller M.M."/>
            <person name="Sternberg P.W."/>
            <person name="Aroian R.V."/>
        </authorList>
    </citation>
    <scope>NUCLEOTIDE SEQUENCE</scope>
    <source>
        <strain evidence="2">HY135</strain>
    </source>
</reference>
<dbReference type="AlphaFoldDB" id="A0A016U5T9"/>
<keyword evidence="2" id="KW-1185">Reference proteome</keyword>
<protein>
    <submittedName>
        <fullName evidence="1">Uncharacterized protein</fullName>
    </submittedName>
</protein>
<organism evidence="1 2">
    <name type="scientific">Ancylostoma ceylanicum</name>
    <dbReference type="NCBI Taxonomy" id="53326"/>
    <lineage>
        <taxon>Eukaryota</taxon>
        <taxon>Metazoa</taxon>
        <taxon>Ecdysozoa</taxon>
        <taxon>Nematoda</taxon>
        <taxon>Chromadorea</taxon>
        <taxon>Rhabditida</taxon>
        <taxon>Rhabditina</taxon>
        <taxon>Rhabditomorpha</taxon>
        <taxon>Strongyloidea</taxon>
        <taxon>Ancylostomatidae</taxon>
        <taxon>Ancylostomatinae</taxon>
        <taxon>Ancylostoma</taxon>
    </lineage>
</organism>
<accession>A0A016U5T9</accession>
<gene>
    <name evidence="1" type="primary">Acey_s0058.g2907</name>
    <name evidence="1" type="ORF">Y032_0058g2907</name>
</gene>
<evidence type="ECO:0000313" key="2">
    <source>
        <dbReference type="Proteomes" id="UP000024635"/>
    </source>
</evidence>
<dbReference type="EMBL" id="JARK01001394">
    <property type="protein sequence ID" value="EYC09953.1"/>
    <property type="molecule type" value="Genomic_DNA"/>
</dbReference>
<evidence type="ECO:0000313" key="1">
    <source>
        <dbReference type="EMBL" id="EYC09953.1"/>
    </source>
</evidence>
<sequence length="67" mass="7914">MTGEVSCLRPSIVPLQCLRRLLCAGQHKTVAQTEQSYYATIWVRYRGQRCRVNSFSNRNEEKSHRHY</sequence>